<keyword evidence="3" id="KW-1185">Reference proteome</keyword>
<dbReference type="Proteomes" id="UP000070544">
    <property type="component" value="Unassembled WGS sequence"/>
</dbReference>
<keyword evidence="1" id="KW-0812">Transmembrane</keyword>
<keyword evidence="1" id="KW-1133">Transmembrane helix</keyword>
<evidence type="ECO:0000313" key="2">
    <source>
        <dbReference type="EMBL" id="KXS11813.1"/>
    </source>
</evidence>
<evidence type="ECO:0000313" key="3">
    <source>
        <dbReference type="Proteomes" id="UP000070544"/>
    </source>
</evidence>
<name>A0A139A602_GONPJ</name>
<organism evidence="2 3">
    <name type="scientific">Gonapodya prolifera (strain JEL478)</name>
    <name type="common">Monoblepharis prolifera</name>
    <dbReference type="NCBI Taxonomy" id="1344416"/>
    <lineage>
        <taxon>Eukaryota</taxon>
        <taxon>Fungi</taxon>
        <taxon>Fungi incertae sedis</taxon>
        <taxon>Chytridiomycota</taxon>
        <taxon>Chytridiomycota incertae sedis</taxon>
        <taxon>Monoblepharidomycetes</taxon>
        <taxon>Monoblepharidales</taxon>
        <taxon>Gonapodyaceae</taxon>
        <taxon>Gonapodya</taxon>
    </lineage>
</organism>
<sequence length="149" mass="16089">MALNDSNGPSAPRPSIAPRPPRYPVHWIFVALLACLCLLAVNAVRLSASGALEGMPKLKDWAADDAEEAAALPIDEPAGSPALEPELGHEELVQEDEELSYGVAVERFVLDGDDPDAQLPEGAVVQMHEMVVEPFVNRAELELEEAREL</sequence>
<dbReference type="AlphaFoldDB" id="A0A139A602"/>
<protein>
    <submittedName>
        <fullName evidence="2">Uncharacterized protein</fullName>
    </submittedName>
</protein>
<proteinExistence type="predicted"/>
<accession>A0A139A602</accession>
<reference evidence="2 3" key="1">
    <citation type="journal article" date="2015" name="Genome Biol. Evol.">
        <title>Phylogenomic analyses indicate that early fungi evolved digesting cell walls of algal ancestors of land plants.</title>
        <authorList>
            <person name="Chang Y."/>
            <person name="Wang S."/>
            <person name="Sekimoto S."/>
            <person name="Aerts A.L."/>
            <person name="Choi C."/>
            <person name="Clum A."/>
            <person name="LaButti K.M."/>
            <person name="Lindquist E.A."/>
            <person name="Yee Ngan C."/>
            <person name="Ohm R.A."/>
            <person name="Salamov A.A."/>
            <person name="Grigoriev I.V."/>
            <person name="Spatafora J.W."/>
            <person name="Berbee M.L."/>
        </authorList>
    </citation>
    <scope>NUCLEOTIDE SEQUENCE [LARGE SCALE GENOMIC DNA]</scope>
    <source>
        <strain evidence="2 3">JEL478</strain>
    </source>
</reference>
<feature type="transmembrane region" description="Helical" evidence="1">
    <location>
        <begin position="27"/>
        <end position="48"/>
    </location>
</feature>
<dbReference type="EMBL" id="KQ965796">
    <property type="protein sequence ID" value="KXS11813.1"/>
    <property type="molecule type" value="Genomic_DNA"/>
</dbReference>
<keyword evidence="1" id="KW-0472">Membrane</keyword>
<gene>
    <name evidence="2" type="ORF">M427DRAFT_137893</name>
</gene>
<evidence type="ECO:0000256" key="1">
    <source>
        <dbReference type="SAM" id="Phobius"/>
    </source>
</evidence>